<evidence type="ECO:0000256" key="8">
    <source>
        <dbReference type="ARBA" id="ARBA00022741"/>
    </source>
</evidence>
<dbReference type="Pfam" id="PF08447">
    <property type="entry name" value="PAS_3"/>
    <property type="match status" value="1"/>
</dbReference>
<evidence type="ECO:0000313" key="25">
    <source>
        <dbReference type="Proteomes" id="UP000502065"/>
    </source>
</evidence>
<evidence type="ECO:0000256" key="9">
    <source>
        <dbReference type="ARBA" id="ARBA00022777"/>
    </source>
</evidence>
<keyword evidence="4" id="KW-1003">Cell membrane</keyword>
<comment type="subcellular location">
    <subcellularLocation>
        <location evidence="2">Cell membrane</location>
        <topology evidence="2">Multi-pass membrane protein</topology>
    </subcellularLocation>
</comment>
<dbReference type="Proteomes" id="UP000502065">
    <property type="component" value="Chromosome"/>
</dbReference>
<name>A0AAE7B2Y6_9BACT</name>
<comment type="catalytic activity">
    <reaction evidence="1">
        <text>ATP + protein L-histidine = ADP + protein N-phospho-L-histidine.</text>
        <dbReference type="EC" id="2.7.13.3"/>
    </reaction>
</comment>
<dbReference type="SUPFAM" id="SSF52172">
    <property type="entry name" value="CheY-like"/>
    <property type="match status" value="2"/>
</dbReference>
<evidence type="ECO:0000256" key="13">
    <source>
        <dbReference type="ARBA" id="ARBA00023136"/>
    </source>
</evidence>
<dbReference type="KEGG" id="aaqi:AAQM_0726"/>
<dbReference type="CDD" id="cd17546">
    <property type="entry name" value="REC_hyHK_CKI1_RcsC-like"/>
    <property type="match status" value="2"/>
</dbReference>
<keyword evidence="11 18" id="KW-1133">Transmembrane helix</keyword>
<dbReference type="Pfam" id="PF02518">
    <property type="entry name" value="HATPase_c"/>
    <property type="match status" value="1"/>
</dbReference>
<dbReference type="Gene3D" id="1.20.120.160">
    <property type="entry name" value="HPT domain"/>
    <property type="match status" value="1"/>
</dbReference>
<evidence type="ECO:0000259" key="20">
    <source>
        <dbReference type="PROSITE" id="PS50110"/>
    </source>
</evidence>
<organism evidence="24 25">
    <name type="scientific">Arcobacter aquimarinus</name>
    <dbReference type="NCBI Taxonomy" id="1315211"/>
    <lineage>
        <taxon>Bacteria</taxon>
        <taxon>Pseudomonadati</taxon>
        <taxon>Campylobacterota</taxon>
        <taxon>Epsilonproteobacteria</taxon>
        <taxon>Campylobacterales</taxon>
        <taxon>Arcobacteraceae</taxon>
        <taxon>Arcobacter</taxon>
    </lineage>
</organism>
<dbReference type="SMART" id="SM00388">
    <property type="entry name" value="HisKA"/>
    <property type="match status" value="1"/>
</dbReference>
<dbReference type="InterPro" id="IPR036097">
    <property type="entry name" value="HisK_dim/P_sf"/>
</dbReference>
<keyword evidence="10" id="KW-0067">ATP-binding</keyword>
<keyword evidence="5 17" id="KW-0597">Phosphoprotein</keyword>
<evidence type="ECO:0000256" key="5">
    <source>
        <dbReference type="ARBA" id="ARBA00022553"/>
    </source>
</evidence>
<dbReference type="PROSITE" id="PS50109">
    <property type="entry name" value="HIS_KIN"/>
    <property type="match status" value="1"/>
</dbReference>
<dbReference type="InterPro" id="IPR001610">
    <property type="entry name" value="PAC"/>
</dbReference>
<dbReference type="SMART" id="SM00448">
    <property type="entry name" value="REC"/>
    <property type="match status" value="2"/>
</dbReference>
<evidence type="ECO:0000259" key="23">
    <source>
        <dbReference type="PROSITE" id="PS50894"/>
    </source>
</evidence>
<dbReference type="SUPFAM" id="SSF55785">
    <property type="entry name" value="PYP-like sensor domain (PAS domain)"/>
    <property type="match status" value="2"/>
</dbReference>
<keyword evidence="13 18" id="KW-0472">Membrane</keyword>
<evidence type="ECO:0000256" key="11">
    <source>
        <dbReference type="ARBA" id="ARBA00022989"/>
    </source>
</evidence>
<dbReference type="PROSITE" id="PS50113">
    <property type="entry name" value="PAC"/>
    <property type="match status" value="2"/>
</dbReference>
<feature type="transmembrane region" description="Helical" evidence="18">
    <location>
        <begin position="505"/>
        <end position="527"/>
    </location>
</feature>
<dbReference type="InterPro" id="IPR000700">
    <property type="entry name" value="PAS-assoc_C"/>
</dbReference>
<dbReference type="InterPro" id="IPR013655">
    <property type="entry name" value="PAS_fold_3"/>
</dbReference>
<evidence type="ECO:0000256" key="12">
    <source>
        <dbReference type="ARBA" id="ARBA00023012"/>
    </source>
</evidence>
<dbReference type="Pfam" id="PF00512">
    <property type="entry name" value="HisKA"/>
    <property type="match status" value="1"/>
</dbReference>
<dbReference type="PROSITE" id="PS50894">
    <property type="entry name" value="HPT"/>
    <property type="match status" value="1"/>
</dbReference>
<evidence type="ECO:0000313" key="24">
    <source>
        <dbReference type="EMBL" id="QKE25491.1"/>
    </source>
</evidence>
<evidence type="ECO:0000256" key="4">
    <source>
        <dbReference type="ARBA" id="ARBA00022475"/>
    </source>
</evidence>
<dbReference type="PROSITE" id="PS50110">
    <property type="entry name" value="RESPONSE_REGULATORY"/>
    <property type="match status" value="2"/>
</dbReference>
<dbReference type="InterPro" id="IPR001638">
    <property type="entry name" value="Solute-binding_3/MltF_N"/>
</dbReference>
<feature type="modified residue" description="Phosphohistidine" evidence="16">
    <location>
        <position position="1401"/>
    </location>
</feature>
<evidence type="ECO:0000259" key="21">
    <source>
        <dbReference type="PROSITE" id="PS50112"/>
    </source>
</evidence>
<comment type="subunit">
    <text evidence="14">At low DSF concentrations, interacts with RpfF.</text>
</comment>
<dbReference type="InterPro" id="IPR003594">
    <property type="entry name" value="HATPase_dom"/>
</dbReference>
<dbReference type="SMART" id="SM00086">
    <property type="entry name" value="PAC"/>
    <property type="match status" value="2"/>
</dbReference>
<dbReference type="PROSITE" id="PS50112">
    <property type="entry name" value="PAS"/>
    <property type="match status" value="1"/>
</dbReference>
<evidence type="ECO:0000256" key="18">
    <source>
        <dbReference type="SAM" id="Phobius"/>
    </source>
</evidence>
<keyword evidence="9 24" id="KW-0418">Kinase</keyword>
<dbReference type="SUPFAM" id="SSF55874">
    <property type="entry name" value="ATPase domain of HSP90 chaperone/DNA topoisomerase II/histidine kinase"/>
    <property type="match status" value="1"/>
</dbReference>
<dbReference type="Pfam" id="PF00072">
    <property type="entry name" value="Response_reg"/>
    <property type="match status" value="2"/>
</dbReference>
<dbReference type="PANTHER" id="PTHR45339:SF1">
    <property type="entry name" value="HYBRID SIGNAL TRANSDUCTION HISTIDINE KINASE J"/>
    <property type="match status" value="1"/>
</dbReference>
<feature type="domain" description="PAC" evidence="22">
    <location>
        <begin position="609"/>
        <end position="663"/>
    </location>
</feature>
<dbReference type="SMART" id="SM00062">
    <property type="entry name" value="PBPb"/>
    <property type="match status" value="2"/>
</dbReference>
<evidence type="ECO:0000259" key="22">
    <source>
        <dbReference type="PROSITE" id="PS50113"/>
    </source>
</evidence>
<evidence type="ECO:0000256" key="17">
    <source>
        <dbReference type="PROSITE-ProRule" id="PRU00169"/>
    </source>
</evidence>
<dbReference type="InterPro" id="IPR001789">
    <property type="entry name" value="Sig_transdc_resp-reg_receiver"/>
</dbReference>
<dbReference type="FunFam" id="1.10.287.130:FF:000002">
    <property type="entry name" value="Two-component osmosensing histidine kinase"/>
    <property type="match status" value="1"/>
</dbReference>
<evidence type="ECO:0000256" key="7">
    <source>
        <dbReference type="ARBA" id="ARBA00022692"/>
    </source>
</evidence>
<dbReference type="SMART" id="SM00091">
    <property type="entry name" value="PAS"/>
    <property type="match status" value="2"/>
</dbReference>
<dbReference type="FunFam" id="3.30.565.10:FF:000010">
    <property type="entry name" value="Sensor histidine kinase RcsC"/>
    <property type="match status" value="1"/>
</dbReference>
<dbReference type="InterPro" id="IPR005467">
    <property type="entry name" value="His_kinase_dom"/>
</dbReference>
<accession>A0AAE7B2Y6</accession>
<dbReference type="InterPro" id="IPR036890">
    <property type="entry name" value="HATPase_C_sf"/>
</dbReference>
<dbReference type="SUPFAM" id="SSF53850">
    <property type="entry name" value="Periplasmic binding protein-like II"/>
    <property type="match status" value="2"/>
</dbReference>
<dbReference type="InterPro" id="IPR004358">
    <property type="entry name" value="Sig_transdc_His_kin-like_C"/>
</dbReference>
<dbReference type="Gene3D" id="3.40.50.2300">
    <property type="match status" value="2"/>
</dbReference>
<dbReference type="EC" id="2.7.13.3" evidence="3"/>
<dbReference type="InterPro" id="IPR003661">
    <property type="entry name" value="HisK_dim/P_dom"/>
</dbReference>
<dbReference type="NCBIfam" id="TIGR00229">
    <property type="entry name" value="sensory_box"/>
    <property type="match status" value="2"/>
</dbReference>
<feature type="modified residue" description="4-aspartylphosphate" evidence="17">
    <location>
        <position position="1111"/>
    </location>
</feature>
<keyword evidence="12" id="KW-0902">Two-component regulatory system</keyword>
<gene>
    <name evidence="24" type="ORF">AAQM_0726</name>
</gene>
<keyword evidence="25" id="KW-1185">Reference proteome</keyword>
<feature type="domain" description="Response regulatory" evidence="20">
    <location>
        <begin position="1057"/>
        <end position="1179"/>
    </location>
</feature>
<dbReference type="GO" id="GO:0005524">
    <property type="term" value="F:ATP binding"/>
    <property type="evidence" value="ECO:0007669"/>
    <property type="project" value="UniProtKB-KW"/>
</dbReference>
<evidence type="ECO:0000256" key="14">
    <source>
        <dbReference type="ARBA" id="ARBA00064003"/>
    </source>
</evidence>
<dbReference type="GO" id="GO:0000155">
    <property type="term" value="F:phosphorelay sensor kinase activity"/>
    <property type="evidence" value="ECO:0007669"/>
    <property type="project" value="InterPro"/>
</dbReference>
<evidence type="ECO:0000256" key="16">
    <source>
        <dbReference type="PROSITE-ProRule" id="PRU00110"/>
    </source>
</evidence>
<dbReference type="GO" id="GO:0005886">
    <property type="term" value="C:plasma membrane"/>
    <property type="evidence" value="ECO:0007669"/>
    <property type="project" value="UniProtKB-SubCell"/>
</dbReference>
<dbReference type="PRINTS" id="PR00344">
    <property type="entry name" value="BCTRLSENSOR"/>
</dbReference>
<dbReference type="Gene3D" id="3.30.450.20">
    <property type="entry name" value="PAS domain"/>
    <property type="match status" value="2"/>
</dbReference>
<evidence type="ECO:0000256" key="15">
    <source>
        <dbReference type="ARBA" id="ARBA00068150"/>
    </source>
</evidence>
<keyword evidence="8" id="KW-0547">Nucleotide-binding</keyword>
<dbReference type="InterPro" id="IPR035965">
    <property type="entry name" value="PAS-like_dom_sf"/>
</dbReference>
<feature type="modified residue" description="4-aspartylphosphate" evidence="17">
    <location>
        <position position="1257"/>
    </location>
</feature>
<keyword evidence="7 18" id="KW-0812">Transmembrane</keyword>
<feature type="domain" description="PAS" evidence="21">
    <location>
        <begin position="557"/>
        <end position="584"/>
    </location>
</feature>
<dbReference type="InterPro" id="IPR008207">
    <property type="entry name" value="Sig_transdc_His_kin_Hpt_dom"/>
</dbReference>
<keyword evidence="6" id="KW-0808">Transferase</keyword>
<feature type="domain" description="Response regulatory" evidence="20">
    <location>
        <begin position="1207"/>
        <end position="1324"/>
    </location>
</feature>
<reference evidence="24 25" key="1">
    <citation type="submission" date="2018-07" db="EMBL/GenBank/DDBJ databases">
        <title>Identification of phenol metabolism pathways in Arcobacter.</title>
        <authorList>
            <person name="Miller W.G."/>
            <person name="Yee E."/>
            <person name="Bono J.L."/>
        </authorList>
    </citation>
    <scope>NUCLEOTIDE SEQUENCE [LARGE SCALE GENOMIC DNA]</scope>
    <source>
        <strain evidence="24 25">W63</strain>
    </source>
</reference>
<dbReference type="CDD" id="cd00130">
    <property type="entry name" value="PAS"/>
    <property type="match status" value="2"/>
</dbReference>
<protein>
    <recommendedName>
        <fullName evidence="15">Sensory/regulatory protein RpfC</fullName>
        <ecNumber evidence="3">2.7.13.3</ecNumber>
    </recommendedName>
</protein>
<dbReference type="Pfam" id="PF13426">
    <property type="entry name" value="PAS_9"/>
    <property type="match status" value="1"/>
</dbReference>
<dbReference type="Gene3D" id="3.40.190.10">
    <property type="entry name" value="Periplasmic binding protein-like II"/>
    <property type="match status" value="4"/>
</dbReference>
<dbReference type="SUPFAM" id="SSF47226">
    <property type="entry name" value="Histidine-containing phosphotransfer domain, HPT domain"/>
    <property type="match status" value="1"/>
</dbReference>
<dbReference type="InterPro" id="IPR011006">
    <property type="entry name" value="CheY-like_superfamily"/>
</dbReference>
<feature type="domain" description="PAC" evidence="22">
    <location>
        <begin position="750"/>
        <end position="801"/>
    </location>
</feature>
<dbReference type="EMBL" id="CP030944">
    <property type="protein sequence ID" value="QKE25491.1"/>
    <property type="molecule type" value="Genomic_DNA"/>
</dbReference>
<sequence length="1539" mass="177037">MKKIIIYLLILPIFLVADFKQKLTSEEKKWLENKEFIIVGAMDNWAPINFVNYNKEASGIGSSLIELLNKKLDNKLKIESSNWNNIYEKAKNAKIDLILDITPKKDREEFFFFSKPYLEIPHVIVSKSEQKSFKSLEDLKGKIVALEEGVGTVNDLKNNHPQIVIKTFENTTLALDAVSRGLADAYIGNRAVVTYKLSTELINNLKIDSIDTTRIASLLTIGVPKNYPILYSIIQKAIDEITPQEFNKIYKKWSNEDWIELKLTSQEKEWLKNNPIIKFAADPNYMPYESFDSNGNYVGFISTYLTSLEETLGIKFDIIKTDSWQETLEYARTNKIDMFTNYMEAEEFEKTHITKPLDIKSPIVVVGKKDINKEFIISIEQLKNKKIAIIKDYFYLNEIYKQFPNFNYIEVENASIALNGVSLGLYDVALCSLPVATYNISQLGLSNLEIVGKTDTFMQLGFSIKKDYEIFSKIIEKVLVQYKNEDFNKIIKDWQKVTKDSDLDWNFIVKILFLIILILIFLLLWNYQLKRKVAKKTYELSKLLKFFDENVIASKTDLQGNITYVSEAFCNISGYKKEFLLGKNHRINKHSDNPKYIFEQMWSEITQGKLWRGRIKNRRKDGSYYWVDSLIEQEKDFNGKVIGYVSIRHDVTAQVELEDLSKNLENIVRERTNELYELHRKQKAIFDTVTIGILLLKDRKILELNNQICLNFGYEYDELLNQCTRIFYKNEDDFNYVSQEYELLKSGEIATWEQLFVRKNLSTFWARVSMQAIDFKDSSKGIVAIINDITLEKKAIEDIKKAKELAEESTKSKSEFLANMSHEIRTPMNAIIGMSYLALQTSLDEQQKNYIQKIDTASKNLLGIINDILDFSKIEAGKLNIETIEFSLNDVLSNVSNIFMFQIEEKGLELLFDIDINVPILLKGDLFRINQILINLLSNAIKFTSKGEIILSIKLIEKNKKSVKIKFDVKDTGIGLSKEQQSKLFNSFSQADSSTTRKYGGSGLGLAICKQIVELMNGEIGVNSEIGVGSDFYFELELEFQEEQKIIEINKEIKDLKVLIVDDNASSREILENIIKSLKLEVKSLCCGKESIVELKEAYLNGNPYDLVLMDWMMPQMDGVDTIIKIKEDKQIRKTPTFIMVTAYNKDELIQKVKDANVVGVLEKPISPSSLYDSLLKAFGNNIIINAHENMKKDGFKEIKNSLKGNKALLVEDNLQNQEIAVAFLDNLGIKTVVSNNGKEALEILEKDDDFDVVLMDCQMPIMDGYEATKQIRKIEKFKDLPIIAMTANAMQGDKQKCIDAGMDDYISKPLDFNRFYETLVPYVKSNNIEEIKENKTISKSILDFEIEGLDLELALNRMALNVDLLKNQLNRFVKSQKNFQQKIDILVNSNQLEELVREIHTLKSLCGNIAATKLFDEAKDLEEYLNLNGVNDNALKFIKELSSTLKTLVLNIAKQMNISITRNEEFLVSNLLKNDEEIKKLFEELEVLLKELDSSAIDKINEIKILLGKNSIEEIEILENYINSFDFDKAIEFLKNIK</sequence>
<evidence type="ECO:0000256" key="2">
    <source>
        <dbReference type="ARBA" id="ARBA00004651"/>
    </source>
</evidence>
<dbReference type="Pfam" id="PF00497">
    <property type="entry name" value="SBP_bac_3"/>
    <property type="match status" value="2"/>
</dbReference>
<dbReference type="CDD" id="cd00082">
    <property type="entry name" value="HisKA"/>
    <property type="match status" value="1"/>
</dbReference>
<dbReference type="CDD" id="cd16922">
    <property type="entry name" value="HATPase_EvgS-ArcB-TorS-like"/>
    <property type="match status" value="1"/>
</dbReference>
<feature type="domain" description="Histidine kinase" evidence="19">
    <location>
        <begin position="819"/>
        <end position="1040"/>
    </location>
</feature>
<dbReference type="InterPro" id="IPR036641">
    <property type="entry name" value="HPT_dom_sf"/>
</dbReference>
<evidence type="ECO:0000256" key="1">
    <source>
        <dbReference type="ARBA" id="ARBA00000085"/>
    </source>
</evidence>
<dbReference type="Pfam" id="PF01627">
    <property type="entry name" value="Hpt"/>
    <property type="match status" value="1"/>
</dbReference>
<evidence type="ECO:0000256" key="6">
    <source>
        <dbReference type="ARBA" id="ARBA00022679"/>
    </source>
</evidence>
<dbReference type="SUPFAM" id="SSF47384">
    <property type="entry name" value="Homodimeric domain of signal transducing histidine kinase"/>
    <property type="match status" value="1"/>
</dbReference>
<dbReference type="InterPro" id="IPR000014">
    <property type="entry name" value="PAS"/>
</dbReference>
<evidence type="ECO:0000256" key="3">
    <source>
        <dbReference type="ARBA" id="ARBA00012438"/>
    </source>
</evidence>
<feature type="domain" description="HPt" evidence="23">
    <location>
        <begin position="1362"/>
        <end position="1460"/>
    </location>
</feature>
<dbReference type="Gene3D" id="3.30.565.10">
    <property type="entry name" value="Histidine kinase-like ATPase, C-terminal domain"/>
    <property type="match status" value="1"/>
</dbReference>
<dbReference type="CDD" id="cd01007">
    <property type="entry name" value="PBP2_BvgS_HisK_like"/>
    <property type="match status" value="2"/>
</dbReference>
<proteinExistence type="predicted"/>
<dbReference type="Gene3D" id="1.10.287.130">
    <property type="match status" value="1"/>
</dbReference>
<dbReference type="PANTHER" id="PTHR45339">
    <property type="entry name" value="HYBRID SIGNAL TRANSDUCTION HISTIDINE KINASE J"/>
    <property type="match status" value="1"/>
</dbReference>
<dbReference type="SMART" id="SM00387">
    <property type="entry name" value="HATPase_c"/>
    <property type="match status" value="1"/>
</dbReference>
<evidence type="ECO:0000256" key="10">
    <source>
        <dbReference type="ARBA" id="ARBA00022840"/>
    </source>
</evidence>
<dbReference type="RefSeq" id="WP_129094797.1">
    <property type="nucleotide sequence ID" value="NZ_CBCSAE010000001.1"/>
</dbReference>
<evidence type="ECO:0000259" key="19">
    <source>
        <dbReference type="PROSITE" id="PS50109"/>
    </source>
</evidence>